<dbReference type="GO" id="GO:0003677">
    <property type="term" value="F:DNA binding"/>
    <property type="evidence" value="ECO:0007669"/>
    <property type="project" value="UniProtKB-KW"/>
</dbReference>
<dbReference type="PANTHER" id="PTHR33449:SF1">
    <property type="entry name" value="NUCLEOID-ASSOCIATED PROTEIN YBAB"/>
    <property type="match status" value="1"/>
</dbReference>
<feature type="chain" id="PRO_5044798645" evidence="2">
    <location>
        <begin position="23"/>
        <end position="184"/>
    </location>
</feature>
<dbReference type="Gene3D" id="3.30.1310.10">
    <property type="entry name" value="Nucleoid-associated protein YbaB-like domain"/>
    <property type="match status" value="1"/>
</dbReference>
<dbReference type="AlphaFoldDB" id="A0ABD3QJ64"/>
<dbReference type="PANTHER" id="PTHR33449">
    <property type="entry name" value="NUCLEOID-ASSOCIATED PROTEIN YBAB"/>
    <property type="match status" value="1"/>
</dbReference>
<dbReference type="InterPro" id="IPR036894">
    <property type="entry name" value="YbaB-like_sf"/>
</dbReference>
<sequence>MATMTKLACLATLLLTATSTTAFTAHSQQPLKILSRSPTELNLFGSKNKDASSPGQQPGMMDQLAMFKKAQEIASKKAELDKELSKENIVGTAADGKISITVQYVPPQLPMNPTPGYEAKAVDIDEEYLKEVSSEDLSAALVEAIRDGEKNAMEKVAEKYKSLEEDMKGILGGMGAAGGPPAAQ</sequence>
<dbReference type="Proteomes" id="UP001516023">
    <property type="component" value="Unassembled WGS sequence"/>
</dbReference>
<name>A0ABD3QJ64_9STRA</name>
<keyword evidence="1" id="KW-0238">DNA-binding</keyword>
<evidence type="ECO:0000256" key="1">
    <source>
        <dbReference type="ARBA" id="ARBA00023125"/>
    </source>
</evidence>
<proteinExistence type="predicted"/>
<feature type="signal peptide" evidence="2">
    <location>
        <begin position="1"/>
        <end position="22"/>
    </location>
</feature>
<dbReference type="SUPFAM" id="SSF82607">
    <property type="entry name" value="YbaB-like"/>
    <property type="match status" value="1"/>
</dbReference>
<accession>A0ABD3QJ64</accession>
<comment type="caution">
    <text evidence="3">The sequence shown here is derived from an EMBL/GenBank/DDBJ whole genome shotgun (WGS) entry which is preliminary data.</text>
</comment>
<evidence type="ECO:0000256" key="2">
    <source>
        <dbReference type="SAM" id="SignalP"/>
    </source>
</evidence>
<keyword evidence="4" id="KW-1185">Reference proteome</keyword>
<protein>
    <submittedName>
        <fullName evidence="3">Uncharacterized protein</fullName>
    </submittedName>
</protein>
<organism evidence="3 4">
    <name type="scientific">Cyclotella cryptica</name>
    <dbReference type="NCBI Taxonomy" id="29204"/>
    <lineage>
        <taxon>Eukaryota</taxon>
        <taxon>Sar</taxon>
        <taxon>Stramenopiles</taxon>
        <taxon>Ochrophyta</taxon>
        <taxon>Bacillariophyta</taxon>
        <taxon>Coscinodiscophyceae</taxon>
        <taxon>Thalassiosirophycidae</taxon>
        <taxon>Stephanodiscales</taxon>
        <taxon>Stephanodiscaceae</taxon>
        <taxon>Cyclotella</taxon>
    </lineage>
</organism>
<gene>
    <name evidence="3" type="ORF">HJC23_001113</name>
</gene>
<keyword evidence="2" id="KW-0732">Signal</keyword>
<evidence type="ECO:0000313" key="4">
    <source>
        <dbReference type="Proteomes" id="UP001516023"/>
    </source>
</evidence>
<evidence type="ECO:0000313" key="3">
    <source>
        <dbReference type="EMBL" id="KAL3800192.1"/>
    </source>
</evidence>
<dbReference type="EMBL" id="JABMIG020000034">
    <property type="protein sequence ID" value="KAL3800192.1"/>
    <property type="molecule type" value="Genomic_DNA"/>
</dbReference>
<reference evidence="3 4" key="1">
    <citation type="journal article" date="2020" name="G3 (Bethesda)">
        <title>Improved Reference Genome for Cyclotella cryptica CCMP332, a Model for Cell Wall Morphogenesis, Salinity Adaptation, and Lipid Production in Diatoms (Bacillariophyta).</title>
        <authorList>
            <person name="Roberts W.R."/>
            <person name="Downey K.M."/>
            <person name="Ruck E.C."/>
            <person name="Traller J.C."/>
            <person name="Alverson A.J."/>
        </authorList>
    </citation>
    <scope>NUCLEOTIDE SEQUENCE [LARGE SCALE GENOMIC DNA]</scope>
    <source>
        <strain evidence="3 4">CCMP332</strain>
    </source>
</reference>
<dbReference type="InterPro" id="IPR004401">
    <property type="entry name" value="YbaB/EbfC"/>
</dbReference>